<dbReference type="PANTHER" id="PTHR43776:SF7">
    <property type="entry name" value="D,D-DIPEPTIDE TRANSPORT ATP-BINDING PROTEIN DDPF-RELATED"/>
    <property type="match status" value="1"/>
</dbReference>
<dbReference type="Pfam" id="PF00005">
    <property type="entry name" value="ABC_tran"/>
    <property type="match status" value="1"/>
</dbReference>
<keyword evidence="7" id="KW-1185">Reference proteome</keyword>
<sequence>MNSGLSLTNLTCRYRLAGREVMALDGVSLSVAPGEIVGLVGESGSGKTTLARLAARLAAPTAGTVALDGVDVTRTEGRALLPFRRAVQIVFQDPLAALNPRATVARLLGDPLAVHAIVPRAERAAEIARLLASAGLPESFAARRPGDLSGGQRQRIAILRALACRPRILICDEPVASLDVSVRAQILNLLAGLRQETGLGLLFISHDLAVVRRIADRVVVLRSGRIVEEGPSARIWSAPQDDYTRALIAAVPRGEPGARRRALP</sequence>
<evidence type="ECO:0000313" key="7">
    <source>
        <dbReference type="Proteomes" id="UP000332515"/>
    </source>
</evidence>
<evidence type="ECO:0000256" key="3">
    <source>
        <dbReference type="ARBA" id="ARBA00022741"/>
    </source>
</evidence>
<dbReference type="PANTHER" id="PTHR43776">
    <property type="entry name" value="TRANSPORT ATP-BINDING PROTEIN"/>
    <property type="match status" value="1"/>
</dbReference>
<dbReference type="EMBL" id="VWNA01000001">
    <property type="protein sequence ID" value="MQT11373.1"/>
    <property type="molecule type" value="Genomic_DNA"/>
</dbReference>
<dbReference type="Proteomes" id="UP000332515">
    <property type="component" value="Unassembled WGS sequence"/>
</dbReference>
<dbReference type="InterPro" id="IPR050319">
    <property type="entry name" value="ABC_transp_ATP-bind"/>
</dbReference>
<dbReference type="InterPro" id="IPR017871">
    <property type="entry name" value="ABC_transporter-like_CS"/>
</dbReference>
<keyword evidence="4 6" id="KW-0067">ATP-binding</keyword>
<dbReference type="AlphaFoldDB" id="A0A6A7XYA4"/>
<dbReference type="InterPro" id="IPR027417">
    <property type="entry name" value="P-loop_NTPase"/>
</dbReference>
<dbReference type="CDD" id="cd03257">
    <property type="entry name" value="ABC_NikE_OppD_transporters"/>
    <property type="match status" value="1"/>
</dbReference>
<dbReference type="PROSITE" id="PS50893">
    <property type="entry name" value="ABC_TRANSPORTER_2"/>
    <property type="match status" value="1"/>
</dbReference>
<keyword evidence="3" id="KW-0547">Nucleotide-binding</keyword>
<reference evidence="6 7" key="1">
    <citation type="submission" date="2019-09" db="EMBL/GenBank/DDBJ databases">
        <title>Segnochrobactrum spirostomi gen. nov., sp. nov., isolated from the ciliate Spirostomum cf. yagiui and description of a novel family, Segnochrobactraceae fam. nov. within the order Rhizobiales of the class Alphaproteobacteria.</title>
        <authorList>
            <person name="Akter S."/>
            <person name="Shazib S.U.A."/>
            <person name="Shin M.K."/>
        </authorList>
    </citation>
    <scope>NUCLEOTIDE SEQUENCE [LARGE SCALE GENOMIC DNA]</scope>
    <source>
        <strain evidence="6 7">Sp-1</strain>
    </source>
</reference>
<proteinExistence type="inferred from homology"/>
<evidence type="ECO:0000256" key="2">
    <source>
        <dbReference type="ARBA" id="ARBA00022448"/>
    </source>
</evidence>
<dbReference type="GO" id="GO:0016887">
    <property type="term" value="F:ATP hydrolysis activity"/>
    <property type="evidence" value="ECO:0007669"/>
    <property type="project" value="InterPro"/>
</dbReference>
<comment type="caution">
    <text evidence="6">The sequence shown here is derived from an EMBL/GenBank/DDBJ whole genome shotgun (WGS) entry which is preliminary data.</text>
</comment>
<evidence type="ECO:0000256" key="4">
    <source>
        <dbReference type="ARBA" id="ARBA00022840"/>
    </source>
</evidence>
<keyword evidence="2" id="KW-0813">Transport</keyword>
<comment type="similarity">
    <text evidence="1">Belongs to the ABC transporter superfamily.</text>
</comment>
<evidence type="ECO:0000259" key="5">
    <source>
        <dbReference type="PROSITE" id="PS50893"/>
    </source>
</evidence>
<evidence type="ECO:0000313" key="6">
    <source>
        <dbReference type="EMBL" id="MQT11373.1"/>
    </source>
</evidence>
<dbReference type="RefSeq" id="WP_153477978.1">
    <property type="nucleotide sequence ID" value="NZ_VWNA01000001.1"/>
</dbReference>
<evidence type="ECO:0000256" key="1">
    <source>
        <dbReference type="ARBA" id="ARBA00005417"/>
    </source>
</evidence>
<dbReference type="PROSITE" id="PS00211">
    <property type="entry name" value="ABC_TRANSPORTER_1"/>
    <property type="match status" value="1"/>
</dbReference>
<gene>
    <name evidence="6" type="ORF">F0357_01525</name>
</gene>
<dbReference type="GO" id="GO:0055085">
    <property type="term" value="P:transmembrane transport"/>
    <property type="evidence" value="ECO:0007669"/>
    <property type="project" value="UniProtKB-ARBA"/>
</dbReference>
<name>A0A6A7XYA4_9HYPH</name>
<dbReference type="InterPro" id="IPR003593">
    <property type="entry name" value="AAA+_ATPase"/>
</dbReference>
<organism evidence="6 7">
    <name type="scientific">Segnochrobactrum spirostomi</name>
    <dbReference type="NCBI Taxonomy" id="2608987"/>
    <lineage>
        <taxon>Bacteria</taxon>
        <taxon>Pseudomonadati</taxon>
        <taxon>Pseudomonadota</taxon>
        <taxon>Alphaproteobacteria</taxon>
        <taxon>Hyphomicrobiales</taxon>
        <taxon>Segnochrobactraceae</taxon>
        <taxon>Segnochrobactrum</taxon>
    </lineage>
</organism>
<dbReference type="GO" id="GO:0005524">
    <property type="term" value="F:ATP binding"/>
    <property type="evidence" value="ECO:0007669"/>
    <property type="project" value="UniProtKB-KW"/>
</dbReference>
<dbReference type="Gene3D" id="3.40.50.300">
    <property type="entry name" value="P-loop containing nucleotide triphosphate hydrolases"/>
    <property type="match status" value="1"/>
</dbReference>
<feature type="domain" description="ABC transporter" evidence="5">
    <location>
        <begin position="5"/>
        <end position="248"/>
    </location>
</feature>
<protein>
    <submittedName>
        <fullName evidence="6">ABC transporter ATP-binding protein</fullName>
    </submittedName>
</protein>
<dbReference type="SUPFAM" id="SSF52540">
    <property type="entry name" value="P-loop containing nucleoside triphosphate hydrolases"/>
    <property type="match status" value="1"/>
</dbReference>
<dbReference type="SMART" id="SM00382">
    <property type="entry name" value="AAA"/>
    <property type="match status" value="1"/>
</dbReference>
<dbReference type="InterPro" id="IPR003439">
    <property type="entry name" value="ABC_transporter-like_ATP-bd"/>
</dbReference>
<accession>A0A6A7XYA4</accession>